<proteinExistence type="predicted"/>
<feature type="compositionally biased region" description="Polar residues" evidence="1">
    <location>
        <begin position="92"/>
        <end position="116"/>
    </location>
</feature>
<dbReference type="Proteomes" id="UP000012065">
    <property type="component" value="Unassembled WGS sequence"/>
</dbReference>
<gene>
    <name evidence="2" type="ORF">BN14_00197</name>
</gene>
<evidence type="ECO:0000313" key="3">
    <source>
        <dbReference type="Proteomes" id="UP000012065"/>
    </source>
</evidence>
<sequence>MSRPPPVRYPDPAYNGSYDRDPFVTPAQSTQSHGRYDDSDMDHSQYDRRDTFQSDHPDQHNDPRYYQPPYDPYARRDTDTESELEHPYPTQPYKSSNDSLLNQQRPAPSEVSTPTFNDYAPGAPREPYPAWGSDRQIPLSKEYVHDIIPARSLF</sequence>
<feature type="compositionally biased region" description="Basic and acidic residues" evidence="1">
    <location>
        <begin position="73"/>
        <end position="86"/>
    </location>
</feature>
<evidence type="ECO:0000313" key="2">
    <source>
        <dbReference type="EMBL" id="CCO26180.1"/>
    </source>
</evidence>
<reference evidence="2 3" key="1">
    <citation type="journal article" date="2013" name="J. Biotechnol.">
        <title>Establishment and interpretation of the genome sequence of the phytopathogenic fungus Rhizoctonia solani AG1-IB isolate 7/3/14.</title>
        <authorList>
            <person name="Wibberg D.W."/>
            <person name="Jelonek L.J."/>
            <person name="Rupp O.R."/>
            <person name="Hennig M.H."/>
            <person name="Eikmeyer F.E."/>
            <person name="Goesmann A.G."/>
            <person name="Hartmann A.H."/>
            <person name="Borriss R.B."/>
            <person name="Grosch R.G."/>
            <person name="Puehler A.P."/>
            <person name="Schlueter A.S."/>
        </authorList>
    </citation>
    <scope>NUCLEOTIDE SEQUENCE [LARGE SCALE GENOMIC DNA]</scope>
    <source>
        <strain evidence="3">AG1-IB / isolate 7/3/14</strain>
    </source>
</reference>
<name>M5BJL4_THACB</name>
<dbReference type="EMBL" id="CAOJ01000237">
    <property type="protein sequence ID" value="CCO26180.1"/>
    <property type="molecule type" value="Genomic_DNA"/>
</dbReference>
<feature type="region of interest" description="Disordered" evidence="1">
    <location>
        <begin position="1"/>
        <end position="134"/>
    </location>
</feature>
<accession>M5BJL4</accession>
<protein>
    <submittedName>
        <fullName evidence="2">Uncharacterized protein</fullName>
    </submittedName>
</protein>
<feature type="compositionally biased region" description="Basic and acidic residues" evidence="1">
    <location>
        <begin position="34"/>
        <end position="63"/>
    </location>
</feature>
<evidence type="ECO:0000256" key="1">
    <source>
        <dbReference type="SAM" id="MobiDB-lite"/>
    </source>
</evidence>
<dbReference type="AlphaFoldDB" id="M5BJL4"/>
<organism evidence="2 3">
    <name type="scientific">Thanatephorus cucumeris (strain AG1-IB / isolate 7/3/14)</name>
    <name type="common">Lettuce bottom rot fungus</name>
    <name type="synonym">Rhizoctonia solani</name>
    <dbReference type="NCBI Taxonomy" id="1108050"/>
    <lineage>
        <taxon>Eukaryota</taxon>
        <taxon>Fungi</taxon>
        <taxon>Dikarya</taxon>
        <taxon>Basidiomycota</taxon>
        <taxon>Agaricomycotina</taxon>
        <taxon>Agaricomycetes</taxon>
        <taxon>Cantharellales</taxon>
        <taxon>Ceratobasidiaceae</taxon>
        <taxon>Rhizoctonia</taxon>
        <taxon>Rhizoctonia solani AG-1</taxon>
    </lineage>
</organism>
<dbReference type="HOGENOM" id="CLU_1705447_0_0_1"/>
<comment type="caution">
    <text evidence="2">The sequence shown here is derived from an EMBL/GenBank/DDBJ whole genome shotgun (WGS) entry which is preliminary data.</text>
</comment>